<reference evidence="2" key="1">
    <citation type="submission" date="2022-07" db="EMBL/GenBank/DDBJ databases">
        <authorList>
            <person name="Trinca V."/>
            <person name="Uliana J.V.C."/>
            <person name="Torres T.T."/>
            <person name="Ward R.J."/>
            <person name="Monesi N."/>
        </authorList>
    </citation>
    <scope>NUCLEOTIDE SEQUENCE</scope>
    <source>
        <strain evidence="2">HSMRA1968</strain>
        <tissue evidence="2">Whole embryos</tissue>
    </source>
</reference>
<dbReference type="Proteomes" id="UP001151699">
    <property type="component" value="Chromosome A"/>
</dbReference>
<feature type="region of interest" description="Disordered" evidence="1">
    <location>
        <begin position="463"/>
        <end position="500"/>
    </location>
</feature>
<feature type="compositionally biased region" description="Polar residues" evidence="1">
    <location>
        <begin position="316"/>
        <end position="332"/>
    </location>
</feature>
<evidence type="ECO:0000313" key="2">
    <source>
        <dbReference type="EMBL" id="KAJ6646458.1"/>
    </source>
</evidence>
<organism evidence="2 3">
    <name type="scientific">Pseudolycoriella hygida</name>
    <dbReference type="NCBI Taxonomy" id="35572"/>
    <lineage>
        <taxon>Eukaryota</taxon>
        <taxon>Metazoa</taxon>
        <taxon>Ecdysozoa</taxon>
        <taxon>Arthropoda</taxon>
        <taxon>Hexapoda</taxon>
        <taxon>Insecta</taxon>
        <taxon>Pterygota</taxon>
        <taxon>Neoptera</taxon>
        <taxon>Endopterygota</taxon>
        <taxon>Diptera</taxon>
        <taxon>Nematocera</taxon>
        <taxon>Sciaroidea</taxon>
        <taxon>Sciaridae</taxon>
        <taxon>Pseudolycoriella</taxon>
    </lineage>
</organism>
<dbReference type="EMBL" id="WJQU01000001">
    <property type="protein sequence ID" value="KAJ6646458.1"/>
    <property type="molecule type" value="Genomic_DNA"/>
</dbReference>
<sequence>MSRNIDTSIFLSRRRDIGRTPTKYNLRGATPFQTLSPNYSSSSDSFEDSFEQLCKPLKQRIQKNPVPSEGDSMFPLPSDSICARNDEECKELDEMFKNIDLQDTGDTIPIEWLDGTKLPMPNCAKVLSTVYEGSESKYCSTKSISSSISKDSQRLELSQDSLMNVVKTTETSQDSLERSCVANSKEIEPNDTLEDVEYVCDEKNRYLLKPVPKTLPSILTPHSTSPDTSVIVIDSSPETSFTTAQSFIDVNKIKTEILSENSLPYGTIKSEDSDKDISLAPTISSMSLSFTTARNDLKLIDVDDIKSEISEKSSSGKTDSWSTLDVSQNSETAPMVDKKSDNSKSSGSAKNQSDILSESPMFTCVSYPKTASFFDTDQDSDIGKASEYYTAAVNTSSGSSTSQLSVSEARYNTLDDVPSFSTDSAVSSFNPSNGPQNISTDSSKHFNDSLERIEYMMNKGRELQEKSNTKSDEPLVAPHNTPNSKKLTSSAQKHTLATASSKTPIAKAKLAAKLTKKPVLPSPQAITPGTRILKPFNRPPVQSTKSQPAERKFTSPRASPGISPAFKKPNFPTGSGSRIPSATKNKNFDHIVSPIGAYINNIAPPPLLANVKPTSEFFDSSYCTKMSRELDNSVASNSGVKSKPVPSLPIKFFTSSEQQRVIDAKYQKIPCGEKMNRIIGKIPTVISHQGRIHSGSPVKRNVPIDDSSFANVSIMSGDISVQVVKDVKRK</sequence>
<feature type="region of interest" description="Disordered" evidence="1">
    <location>
        <begin position="309"/>
        <end position="353"/>
    </location>
</feature>
<gene>
    <name evidence="2" type="ORF">Bhyg_01669</name>
</gene>
<accession>A0A9Q0N9Z9</accession>
<protein>
    <submittedName>
        <fullName evidence="2">Uncharacterized protein</fullName>
    </submittedName>
</protein>
<feature type="compositionally biased region" description="Basic and acidic residues" evidence="1">
    <location>
        <begin position="463"/>
        <end position="473"/>
    </location>
</feature>
<feature type="compositionally biased region" description="Polar residues" evidence="1">
    <location>
        <begin position="421"/>
        <end position="441"/>
    </location>
</feature>
<comment type="caution">
    <text evidence="2">The sequence shown here is derived from an EMBL/GenBank/DDBJ whole genome shotgun (WGS) entry which is preliminary data.</text>
</comment>
<keyword evidence="3" id="KW-1185">Reference proteome</keyword>
<feature type="compositionally biased region" description="Polar residues" evidence="1">
    <location>
        <begin position="480"/>
        <end position="500"/>
    </location>
</feature>
<feature type="region of interest" description="Disordered" evidence="1">
    <location>
        <begin position="421"/>
        <end position="444"/>
    </location>
</feature>
<evidence type="ECO:0000256" key="1">
    <source>
        <dbReference type="SAM" id="MobiDB-lite"/>
    </source>
</evidence>
<feature type="compositionally biased region" description="Polar residues" evidence="1">
    <location>
        <begin position="572"/>
        <end position="585"/>
    </location>
</feature>
<dbReference type="AlphaFoldDB" id="A0A9Q0N9Z9"/>
<dbReference type="OrthoDB" id="69711at2759"/>
<evidence type="ECO:0000313" key="3">
    <source>
        <dbReference type="Proteomes" id="UP001151699"/>
    </source>
</evidence>
<name>A0A9Q0N9Z9_9DIPT</name>
<proteinExistence type="predicted"/>
<feature type="region of interest" description="Disordered" evidence="1">
    <location>
        <begin position="521"/>
        <end position="585"/>
    </location>
</feature>